<comment type="subcellular location">
    <subcellularLocation>
        <location evidence="1">Cell membrane</location>
        <topology evidence="1">Multi-pass membrane protein</topology>
    </subcellularLocation>
</comment>
<keyword evidence="5 7" id="KW-1133">Transmembrane helix</keyword>
<dbReference type="EMBL" id="CP045915">
    <property type="protein sequence ID" value="QGH32799.1"/>
    <property type="molecule type" value="Genomic_DNA"/>
</dbReference>
<reference evidence="10 11" key="1">
    <citation type="submission" date="2019-11" db="EMBL/GenBank/DDBJ databases">
        <title>Gracilibacillus salitolerans sp. nov., a moderate halophile isolated from a saline soil in northwest China.</title>
        <authorList>
            <person name="Gan L."/>
        </authorList>
    </citation>
    <scope>NUCLEOTIDE SEQUENCE [LARGE SCALE GENOMIC DNA]</scope>
    <source>
        <strain evidence="10 11">SCU50</strain>
    </source>
</reference>
<evidence type="ECO:0000259" key="8">
    <source>
        <dbReference type="Pfam" id="PF04039"/>
    </source>
</evidence>
<dbReference type="Pfam" id="PF04039">
    <property type="entry name" value="MnhB"/>
    <property type="match status" value="1"/>
</dbReference>
<keyword evidence="3" id="KW-1003">Cell membrane</keyword>
<dbReference type="PANTHER" id="PTHR33932">
    <property type="entry name" value="NA(+)/H(+) ANTIPORTER SUBUNIT B"/>
    <property type="match status" value="1"/>
</dbReference>
<dbReference type="GO" id="GO:0005886">
    <property type="term" value="C:plasma membrane"/>
    <property type="evidence" value="ECO:0007669"/>
    <property type="project" value="UniProtKB-SubCell"/>
</dbReference>
<feature type="transmembrane region" description="Helical" evidence="7">
    <location>
        <begin position="73"/>
        <end position="92"/>
    </location>
</feature>
<keyword evidence="4 7" id="KW-0812">Transmembrane</keyword>
<feature type="transmembrane region" description="Helical" evidence="7">
    <location>
        <begin position="175"/>
        <end position="193"/>
    </location>
</feature>
<dbReference type="InterPro" id="IPR046806">
    <property type="entry name" value="MrpA_C/MbhE"/>
</dbReference>
<evidence type="ECO:0000313" key="11">
    <source>
        <dbReference type="Proteomes" id="UP000339690"/>
    </source>
</evidence>
<evidence type="ECO:0000256" key="7">
    <source>
        <dbReference type="SAM" id="Phobius"/>
    </source>
</evidence>
<dbReference type="AlphaFoldDB" id="A0A5Q2TDI9"/>
<protein>
    <submittedName>
        <fullName evidence="10">Sodium:proton antiporter</fullName>
    </submittedName>
</protein>
<dbReference type="Proteomes" id="UP000339690">
    <property type="component" value="Chromosome"/>
</dbReference>
<evidence type="ECO:0000259" key="9">
    <source>
        <dbReference type="Pfam" id="PF20501"/>
    </source>
</evidence>
<organism evidence="10 11">
    <name type="scientific">Gracilibacillus salitolerans</name>
    <dbReference type="NCBI Taxonomy" id="2663022"/>
    <lineage>
        <taxon>Bacteria</taxon>
        <taxon>Bacillati</taxon>
        <taxon>Bacillota</taxon>
        <taxon>Bacilli</taxon>
        <taxon>Bacillales</taxon>
        <taxon>Bacillaceae</taxon>
        <taxon>Gracilibacillus</taxon>
    </lineage>
</organism>
<dbReference type="Pfam" id="PF20501">
    <property type="entry name" value="MbhE"/>
    <property type="match status" value="1"/>
</dbReference>
<dbReference type="PANTHER" id="PTHR33932:SF4">
    <property type="entry name" value="NA(+)_H(+) ANTIPORTER SUBUNIT B"/>
    <property type="match status" value="1"/>
</dbReference>
<feature type="transmembrane region" description="Helical" evidence="7">
    <location>
        <begin position="213"/>
        <end position="237"/>
    </location>
</feature>
<sequence length="240" mass="26195">MSRLNERFKKLYKIGLVITFAVFLLFLFYDIHNLDSDSKRYLSEHYISEGLQETGATNLVASVLYDYRAFDTLGEATMILTAATILAFLVPITKATMFGTTFKSIVNQTVKLIIPYLAVLGAYLLLFGHISPGGGFVGGVVLSIIPILLTITYSVEFSEYIFKPDQKKLVEDIGAIGFVLLGLLGVLTGSNFFASGQAYFRTGNAGEVFSAGLIPYINLMIGLKVGAGLAIIFNSLIKEK</sequence>
<name>A0A5Q2TDI9_9BACI</name>
<keyword evidence="11" id="KW-1185">Reference proteome</keyword>
<dbReference type="RefSeq" id="WP_153789979.1">
    <property type="nucleotide sequence ID" value="NZ_CP045915.1"/>
</dbReference>
<gene>
    <name evidence="10" type="ORF">GI584_01435</name>
</gene>
<evidence type="ECO:0000256" key="3">
    <source>
        <dbReference type="ARBA" id="ARBA00022475"/>
    </source>
</evidence>
<feature type="domain" description="Na+/H+ antiporter MnhB subunit-related protein" evidence="8">
    <location>
        <begin position="105"/>
        <end position="229"/>
    </location>
</feature>
<accession>A0A5Q2TDI9</accession>
<evidence type="ECO:0000313" key="10">
    <source>
        <dbReference type="EMBL" id="QGH32799.1"/>
    </source>
</evidence>
<keyword evidence="6 7" id="KW-0472">Membrane</keyword>
<dbReference type="InterPro" id="IPR050622">
    <property type="entry name" value="CPA3_antiporter_subunitB"/>
</dbReference>
<evidence type="ECO:0000256" key="5">
    <source>
        <dbReference type="ARBA" id="ARBA00022989"/>
    </source>
</evidence>
<feature type="transmembrane region" description="Helical" evidence="7">
    <location>
        <begin position="113"/>
        <end position="130"/>
    </location>
</feature>
<evidence type="ECO:0000256" key="6">
    <source>
        <dbReference type="ARBA" id="ARBA00023136"/>
    </source>
</evidence>
<proteinExistence type="inferred from homology"/>
<dbReference type="KEGG" id="grc:GI584_01435"/>
<evidence type="ECO:0000256" key="4">
    <source>
        <dbReference type="ARBA" id="ARBA00022692"/>
    </source>
</evidence>
<feature type="transmembrane region" description="Helical" evidence="7">
    <location>
        <begin position="12"/>
        <end position="29"/>
    </location>
</feature>
<evidence type="ECO:0000256" key="1">
    <source>
        <dbReference type="ARBA" id="ARBA00004651"/>
    </source>
</evidence>
<evidence type="ECO:0000256" key="2">
    <source>
        <dbReference type="ARBA" id="ARBA00009425"/>
    </source>
</evidence>
<feature type="domain" description="MrpA C-terminal/MbhE" evidence="9">
    <location>
        <begin position="21"/>
        <end position="88"/>
    </location>
</feature>
<comment type="similarity">
    <text evidence="2">Belongs to the CPA3 antiporters (TC 2.A.63) subunit B family.</text>
</comment>
<feature type="transmembrane region" description="Helical" evidence="7">
    <location>
        <begin position="136"/>
        <end position="155"/>
    </location>
</feature>
<dbReference type="InterPro" id="IPR007182">
    <property type="entry name" value="MnhB"/>
</dbReference>